<dbReference type="KEGG" id="prz:GZH47_10850"/>
<proteinExistence type="predicted"/>
<organism evidence="4 5">
    <name type="scientific">Paenibacillus rhizovicinus</name>
    <dbReference type="NCBI Taxonomy" id="2704463"/>
    <lineage>
        <taxon>Bacteria</taxon>
        <taxon>Bacillati</taxon>
        <taxon>Bacillota</taxon>
        <taxon>Bacilli</taxon>
        <taxon>Bacillales</taxon>
        <taxon>Paenibacillaceae</taxon>
        <taxon>Paenibacillus</taxon>
    </lineage>
</organism>
<dbReference type="SUPFAM" id="SSF55347">
    <property type="entry name" value="Glyceraldehyde-3-phosphate dehydrogenase-like, C-terminal domain"/>
    <property type="match status" value="1"/>
</dbReference>
<dbReference type="GO" id="GO:0016491">
    <property type="term" value="F:oxidoreductase activity"/>
    <property type="evidence" value="ECO:0007669"/>
    <property type="project" value="UniProtKB-KW"/>
</dbReference>
<sequence>MNSDNRIRIGLIGASWFTDLWFLPVLTRHPGVEVAAICSKNGANAQALADKYGIAGVYRSAEAMMDEAGLDGVCIVTPNDLHYPLTMAAIERGLHVLCEKPLGMDGGQTTAMRNAAEQAGIIHGVNFSIRQHPAVQYMRQAVADGRIGQLLEGRFEYSGDYGLSGPPGWRGSVQAGGSGGVLQDLGSHIIDLSQYILNDAIRAVQGSARCLESGRSVDFAERSNPDQAADSIAFLADFASGGHVAYQTSWVKPQGNNLQTLAIEIQGAEGSLKLISCGYGGQLQFGGPGRDWETIELPGLLPIDYAETPSEDRFRTYRNSPDNEAWRWADAILRARGDQSPKVELPDFIAGDRVQQVIDAIMASSETGRKVKVQ</sequence>
<keyword evidence="5" id="KW-1185">Reference proteome</keyword>
<protein>
    <submittedName>
        <fullName evidence="4">Gfo/Idh/MocA family oxidoreductase</fullName>
    </submittedName>
</protein>
<name>A0A6C0NYI1_9BACL</name>
<feature type="domain" description="GFO/IDH/MocA-like oxidoreductase" evidence="3">
    <location>
        <begin position="135"/>
        <end position="272"/>
    </location>
</feature>
<dbReference type="Proteomes" id="UP000479114">
    <property type="component" value="Chromosome"/>
</dbReference>
<dbReference type="InterPro" id="IPR000683">
    <property type="entry name" value="Gfo/Idh/MocA-like_OxRdtase_N"/>
</dbReference>
<dbReference type="AlphaFoldDB" id="A0A6C0NYI1"/>
<evidence type="ECO:0000259" key="2">
    <source>
        <dbReference type="Pfam" id="PF01408"/>
    </source>
</evidence>
<dbReference type="InterPro" id="IPR050463">
    <property type="entry name" value="Gfo/Idh/MocA_oxidrdct_glycsds"/>
</dbReference>
<gene>
    <name evidence="4" type="ORF">GZH47_10850</name>
</gene>
<evidence type="ECO:0000313" key="5">
    <source>
        <dbReference type="Proteomes" id="UP000479114"/>
    </source>
</evidence>
<evidence type="ECO:0000259" key="3">
    <source>
        <dbReference type="Pfam" id="PF22725"/>
    </source>
</evidence>
<evidence type="ECO:0000313" key="4">
    <source>
        <dbReference type="EMBL" id="QHW31304.1"/>
    </source>
</evidence>
<dbReference type="Pfam" id="PF22725">
    <property type="entry name" value="GFO_IDH_MocA_C3"/>
    <property type="match status" value="1"/>
</dbReference>
<keyword evidence="1" id="KW-0560">Oxidoreductase</keyword>
<dbReference type="GO" id="GO:0000166">
    <property type="term" value="F:nucleotide binding"/>
    <property type="evidence" value="ECO:0007669"/>
    <property type="project" value="InterPro"/>
</dbReference>
<dbReference type="PANTHER" id="PTHR43818">
    <property type="entry name" value="BCDNA.GH03377"/>
    <property type="match status" value="1"/>
</dbReference>
<dbReference type="InterPro" id="IPR036291">
    <property type="entry name" value="NAD(P)-bd_dom_sf"/>
</dbReference>
<evidence type="ECO:0000256" key="1">
    <source>
        <dbReference type="ARBA" id="ARBA00023002"/>
    </source>
</evidence>
<dbReference type="Gene3D" id="3.30.360.10">
    <property type="entry name" value="Dihydrodipicolinate Reductase, domain 2"/>
    <property type="match status" value="1"/>
</dbReference>
<dbReference type="Pfam" id="PF01408">
    <property type="entry name" value="GFO_IDH_MocA"/>
    <property type="match status" value="1"/>
</dbReference>
<dbReference type="SUPFAM" id="SSF51735">
    <property type="entry name" value="NAD(P)-binding Rossmann-fold domains"/>
    <property type="match status" value="1"/>
</dbReference>
<dbReference type="EMBL" id="CP048286">
    <property type="protein sequence ID" value="QHW31304.1"/>
    <property type="molecule type" value="Genomic_DNA"/>
</dbReference>
<reference evidence="4 5" key="1">
    <citation type="submission" date="2020-02" db="EMBL/GenBank/DDBJ databases">
        <title>Paenibacillus sp. nov., isolated from rhizosphere soil of tomato.</title>
        <authorList>
            <person name="Weon H.-Y."/>
            <person name="Lee S.A."/>
        </authorList>
    </citation>
    <scope>NUCLEOTIDE SEQUENCE [LARGE SCALE GENOMIC DNA]</scope>
    <source>
        <strain evidence="4 5">14171R-81</strain>
    </source>
</reference>
<accession>A0A6C0NYI1</accession>
<dbReference type="InterPro" id="IPR055170">
    <property type="entry name" value="GFO_IDH_MocA-like_dom"/>
</dbReference>
<feature type="domain" description="Gfo/Idh/MocA-like oxidoreductase N-terminal" evidence="2">
    <location>
        <begin position="7"/>
        <end position="127"/>
    </location>
</feature>
<dbReference type="Gene3D" id="3.40.50.720">
    <property type="entry name" value="NAD(P)-binding Rossmann-like Domain"/>
    <property type="match status" value="1"/>
</dbReference>
<dbReference type="PANTHER" id="PTHR43818:SF11">
    <property type="entry name" value="BCDNA.GH03377"/>
    <property type="match status" value="1"/>
</dbReference>
<dbReference type="RefSeq" id="WP_162640112.1">
    <property type="nucleotide sequence ID" value="NZ_CP048286.1"/>
</dbReference>